<evidence type="ECO:0000313" key="2">
    <source>
        <dbReference type="Proteomes" id="UP001235939"/>
    </source>
</evidence>
<proteinExistence type="predicted"/>
<keyword evidence="2" id="KW-1185">Reference proteome</keyword>
<protein>
    <submittedName>
        <fullName evidence="1">Uncharacterized protein</fullName>
    </submittedName>
</protein>
<reference evidence="1 2" key="1">
    <citation type="submission" date="2022-01" db="EMBL/GenBank/DDBJ databases">
        <title>A chromosomal length assembly of Cordylochernes scorpioides.</title>
        <authorList>
            <person name="Zeh D."/>
            <person name="Zeh J."/>
        </authorList>
    </citation>
    <scope>NUCLEOTIDE SEQUENCE [LARGE SCALE GENOMIC DNA]</scope>
    <source>
        <strain evidence="1">IN4F17</strain>
        <tissue evidence="1">Whole Body</tissue>
    </source>
</reference>
<dbReference type="EMBL" id="CP092883">
    <property type="protein sequence ID" value="UYV82359.1"/>
    <property type="molecule type" value="Genomic_DNA"/>
</dbReference>
<accession>A0ABY6LND1</accession>
<name>A0ABY6LND1_9ARAC</name>
<organism evidence="1 2">
    <name type="scientific">Cordylochernes scorpioides</name>
    <dbReference type="NCBI Taxonomy" id="51811"/>
    <lineage>
        <taxon>Eukaryota</taxon>
        <taxon>Metazoa</taxon>
        <taxon>Ecdysozoa</taxon>
        <taxon>Arthropoda</taxon>
        <taxon>Chelicerata</taxon>
        <taxon>Arachnida</taxon>
        <taxon>Pseudoscorpiones</taxon>
        <taxon>Cheliferoidea</taxon>
        <taxon>Chernetidae</taxon>
        <taxon>Cordylochernes</taxon>
    </lineage>
</organism>
<gene>
    <name evidence="1" type="ORF">LAZ67_21001785</name>
</gene>
<dbReference type="Proteomes" id="UP001235939">
    <property type="component" value="Chromosome 21"/>
</dbReference>
<evidence type="ECO:0000313" key="1">
    <source>
        <dbReference type="EMBL" id="UYV82359.1"/>
    </source>
</evidence>
<sequence length="81" mass="9534">MKRELRQRFRKEYLCLFVQKGKEDRLANGKNRGIESRVARVKTTRGILMRTIQKIYLLEVTSEEDMALLHLCAHTKRVGVC</sequence>